<reference evidence="2 3" key="1">
    <citation type="journal article" date="2019" name="Int. J. Syst. Evol. Microbiol.">
        <title>The Global Catalogue of Microorganisms (GCM) 10K type strain sequencing project: providing services to taxonomists for standard genome sequencing and annotation.</title>
        <authorList>
            <consortium name="The Broad Institute Genomics Platform"/>
            <consortium name="The Broad Institute Genome Sequencing Center for Infectious Disease"/>
            <person name="Wu L."/>
            <person name="Ma J."/>
        </authorList>
    </citation>
    <scope>NUCLEOTIDE SEQUENCE [LARGE SCALE GENOMIC DNA]</scope>
    <source>
        <strain evidence="2 3">JCM 15749</strain>
    </source>
</reference>
<evidence type="ECO:0000256" key="1">
    <source>
        <dbReference type="SAM" id="SignalP"/>
    </source>
</evidence>
<dbReference type="EMBL" id="BAAAPY010000014">
    <property type="protein sequence ID" value="GAA2085127.1"/>
    <property type="molecule type" value="Genomic_DNA"/>
</dbReference>
<dbReference type="Proteomes" id="UP001501480">
    <property type="component" value="Unassembled WGS sequence"/>
</dbReference>
<evidence type="ECO:0008006" key="4">
    <source>
        <dbReference type="Google" id="ProtNLM"/>
    </source>
</evidence>
<protein>
    <recommendedName>
        <fullName evidence="4">Lipoprotein</fullName>
    </recommendedName>
</protein>
<feature type="signal peptide" evidence="1">
    <location>
        <begin position="1"/>
        <end position="24"/>
    </location>
</feature>
<organism evidence="2 3">
    <name type="scientific">Aeromicrobium halocynthiae</name>
    <dbReference type="NCBI Taxonomy" id="560557"/>
    <lineage>
        <taxon>Bacteria</taxon>
        <taxon>Bacillati</taxon>
        <taxon>Actinomycetota</taxon>
        <taxon>Actinomycetes</taxon>
        <taxon>Propionibacteriales</taxon>
        <taxon>Nocardioidaceae</taxon>
        <taxon>Aeromicrobium</taxon>
    </lineage>
</organism>
<name>A0ABN2W6L5_9ACTN</name>
<proteinExistence type="predicted"/>
<evidence type="ECO:0000313" key="3">
    <source>
        <dbReference type="Proteomes" id="UP001501480"/>
    </source>
</evidence>
<dbReference type="PROSITE" id="PS51257">
    <property type="entry name" value="PROKAR_LIPOPROTEIN"/>
    <property type="match status" value="1"/>
</dbReference>
<keyword evidence="1" id="KW-0732">Signal</keyword>
<gene>
    <name evidence="2" type="ORF">GCM10009821_28290</name>
</gene>
<sequence>MAVRWLRRFLVLCAAAILTGCVTESEPSETTAQPAARWEVDGVETWDLTGEPSEAALGIEEDSRAGIHESDEPREVVLLLPDDTRVEVTTKVLSFERARTADGDDRFRIGLRGPTVPAEELVEKLRAVTEQLGVASADLDTFAQELDAAPADQTERIRYASPTAELGALTISVSANLAPIAEGGRLVIGGAWMR</sequence>
<feature type="chain" id="PRO_5046730474" description="Lipoprotein" evidence="1">
    <location>
        <begin position="25"/>
        <end position="194"/>
    </location>
</feature>
<accession>A0ABN2W6L5</accession>
<comment type="caution">
    <text evidence="2">The sequence shown here is derived from an EMBL/GenBank/DDBJ whole genome shotgun (WGS) entry which is preliminary data.</text>
</comment>
<keyword evidence="3" id="KW-1185">Reference proteome</keyword>
<evidence type="ECO:0000313" key="2">
    <source>
        <dbReference type="EMBL" id="GAA2085127.1"/>
    </source>
</evidence>